<dbReference type="GeneID" id="107881111"/>
<evidence type="ECO:0000313" key="2">
    <source>
        <dbReference type="Proteomes" id="UP000694861"/>
    </source>
</evidence>
<dbReference type="InterPro" id="IPR021109">
    <property type="entry name" value="Peptidase_aspartic_dom_sf"/>
</dbReference>
<sequence>MIIRADIADFNVGQILIDTGSSVNVRFADAFNGLGIDHQSLNKDITPLLSFSGDVVEPIKSIQLPLAIGSGSRRAFIYTHFLVVNCPTAYNAIIGGPALTRMKAILSPHMLLLKFPTHSGVSQVWGDQLSAQVCYMSSTAESATRASGQRPLETLAITRPSMTNGKGGTELPDDPRDDNVTPQAQPAKELETISISNTQDQQI</sequence>
<dbReference type="CDD" id="cd00303">
    <property type="entry name" value="retropepsin_like"/>
    <property type="match status" value="1"/>
</dbReference>
<dbReference type="Proteomes" id="UP000694861">
    <property type="component" value="Linkage group LG5"/>
</dbReference>
<reference evidence="2" key="1">
    <citation type="journal article" date="2012" name="Nat. Commun.">
        <title>The genome of Prunus mume.</title>
        <authorList>
            <person name="Zhang Q."/>
            <person name="Chen W."/>
            <person name="Sun L."/>
            <person name="Zhao F."/>
            <person name="Huang B."/>
            <person name="Yang W."/>
            <person name="Tao Y."/>
            <person name="Wang J."/>
            <person name="Yuan Z."/>
            <person name="Fan G."/>
            <person name="Xing Z."/>
            <person name="Han C."/>
            <person name="Pan H."/>
            <person name="Zhong X."/>
            <person name="Shi W."/>
            <person name="Liang X."/>
            <person name="Du D."/>
            <person name="Sun F."/>
            <person name="Xu Z."/>
            <person name="Hao R."/>
            <person name="Lv T."/>
            <person name="Lv Y."/>
            <person name="Zheng Z."/>
            <person name="Sun M."/>
            <person name="Luo L."/>
            <person name="Cai M."/>
            <person name="Gao Y."/>
            <person name="Wang J."/>
            <person name="Yin Y."/>
            <person name="Xu X."/>
            <person name="Cheng T."/>
            <person name="Wang J."/>
        </authorList>
    </citation>
    <scope>NUCLEOTIDE SEQUENCE [LARGE SCALE GENOMIC DNA]</scope>
</reference>
<organism evidence="2 3">
    <name type="scientific">Prunus mume</name>
    <name type="common">Japanese apricot</name>
    <name type="synonym">Armeniaca mume</name>
    <dbReference type="NCBI Taxonomy" id="102107"/>
    <lineage>
        <taxon>Eukaryota</taxon>
        <taxon>Viridiplantae</taxon>
        <taxon>Streptophyta</taxon>
        <taxon>Embryophyta</taxon>
        <taxon>Tracheophyta</taxon>
        <taxon>Spermatophyta</taxon>
        <taxon>Magnoliopsida</taxon>
        <taxon>eudicotyledons</taxon>
        <taxon>Gunneridae</taxon>
        <taxon>Pentapetalae</taxon>
        <taxon>rosids</taxon>
        <taxon>fabids</taxon>
        <taxon>Rosales</taxon>
        <taxon>Rosaceae</taxon>
        <taxon>Amygdaloideae</taxon>
        <taxon>Amygdaleae</taxon>
        <taxon>Prunus</taxon>
    </lineage>
</organism>
<dbReference type="PANTHER" id="PTHR33240:SF8">
    <property type="entry name" value="OS03G0439900 PROTEIN"/>
    <property type="match status" value="1"/>
</dbReference>
<evidence type="ECO:0000313" key="3">
    <source>
        <dbReference type="RefSeq" id="XP_016649686.1"/>
    </source>
</evidence>
<proteinExistence type="predicted"/>
<dbReference type="PANTHER" id="PTHR33240">
    <property type="entry name" value="OS08G0508500 PROTEIN"/>
    <property type="match status" value="1"/>
</dbReference>
<accession>A0ABM1LQK9</accession>
<dbReference type="Gene3D" id="2.40.70.10">
    <property type="entry name" value="Acid Proteases"/>
    <property type="match status" value="1"/>
</dbReference>
<evidence type="ECO:0000256" key="1">
    <source>
        <dbReference type="SAM" id="MobiDB-lite"/>
    </source>
</evidence>
<reference evidence="3" key="2">
    <citation type="submission" date="2025-08" db="UniProtKB">
        <authorList>
            <consortium name="RefSeq"/>
        </authorList>
    </citation>
    <scope>IDENTIFICATION</scope>
</reference>
<protein>
    <submittedName>
        <fullName evidence="3">Uncharacterized protein LOC107881111</fullName>
    </submittedName>
</protein>
<feature type="compositionally biased region" description="Polar residues" evidence="1">
    <location>
        <begin position="193"/>
        <end position="203"/>
    </location>
</feature>
<gene>
    <name evidence="3" type="primary">LOC107881111</name>
</gene>
<name>A0ABM1LQK9_PRUMU</name>
<feature type="region of interest" description="Disordered" evidence="1">
    <location>
        <begin position="145"/>
        <end position="203"/>
    </location>
</feature>
<keyword evidence="2" id="KW-1185">Reference proteome</keyword>
<dbReference type="RefSeq" id="XP_016649686.1">
    <property type="nucleotide sequence ID" value="XM_016794200.1"/>
</dbReference>